<keyword evidence="3" id="KW-1185">Reference proteome</keyword>
<proteinExistence type="predicted"/>
<feature type="compositionally biased region" description="Low complexity" evidence="1">
    <location>
        <begin position="213"/>
        <end position="223"/>
    </location>
</feature>
<name>A0AAV5QIF9_9ASCO</name>
<sequence>MVSEPMKISSLLNYDILQTPYWPGTSYNPRESCVRETCPKGREIWKNEKELNPTYNLAYPASENPIPRASNSRLADYCGPLDCSNDNKQEVIKGSKRTVYPIKMEDTTSLPLTESSQSFSSTPTSSCLSYSLVSQSSYEGHESQLLSAKQTNNGEFSLTPKASMMDPLSVSPLSNSEITAINCNLPPIYGAITRSRSTPTLPSSTNSEYQITSSSKSPHSSLKLAKRRHYTPIQPASAIQKRTGSARPQGRPFTSKLDARFFLHDSMESLISGMIRNTDLQMRYYDLVHTSTLDSRCTLGDSYHDIGNGLSLKLLNVKRPLSESRQPQFKKVSFSGSYNIHKREQKLENRVMVDSREPNVHATLCKEFSYPELKFVKIIRNSSSRVLKIETFRSGEADSSRYDEEGDFQRYESPTFPNIEVASNAKYEACSPEWVKKTIAYPRYKSRMKLHLLPNSDCFVVYNDFQMLQWDLTSGNLKQTVLKNKKVIILTGCGNKELDEILGTNFNR</sequence>
<dbReference type="RefSeq" id="XP_064851587.1">
    <property type="nucleotide sequence ID" value="XM_064995515.1"/>
</dbReference>
<evidence type="ECO:0000313" key="2">
    <source>
        <dbReference type="EMBL" id="GMM34587.1"/>
    </source>
</evidence>
<gene>
    <name evidence="2" type="ORF">DASC09_019120</name>
</gene>
<organism evidence="2 3">
    <name type="scientific">Saccharomycopsis crataegensis</name>
    <dbReference type="NCBI Taxonomy" id="43959"/>
    <lineage>
        <taxon>Eukaryota</taxon>
        <taxon>Fungi</taxon>
        <taxon>Dikarya</taxon>
        <taxon>Ascomycota</taxon>
        <taxon>Saccharomycotina</taxon>
        <taxon>Saccharomycetes</taxon>
        <taxon>Saccharomycopsidaceae</taxon>
        <taxon>Saccharomycopsis</taxon>
    </lineage>
</organism>
<evidence type="ECO:0000313" key="3">
    <source>
        <dbReference type="Proteomes" id="UP001360560"/>
    </source>
</evidence>
<protein>
    <submittedName>
        <fullName evidence="2">Uncharacterized protein</fullName>
    </submittedName>
</protein>
<dbReference type="EMBL" id="BTFZ01000003">
    <property type="protein sequence ID" value="GMM34587.1"/>
    <property type="molecule type" value="Genomic_DNA"/>
</dbReference>
<feature type="compositionally biased region" description="Low complexity" evidence="1">
    <location>
        <begin position="195"/>
        <end position="205"/>
    </location>
</feature>
<dbReference type="Proteomes" id="UP001360560">
    <property type="component" value="Unassembled WGS sequence"/>
</dbReference>
<comment type="caution">
    <text evidence="2">The sequence shown here is derived from an EMBL/GenBank/DDBJ whole genome shotgun (WGS) entry which is preliminary data.</text>
</comment>
<dbReference type="GeneID" id="90072566"/>
<feature type="region of interest" description="Disordered" evidence="1">
    <location>
        <begin position="195"/>
        <end position="224"/>
    </location>
</feature>
<dbReference type="AlphaFoldDB" id="A0AAV5QIF9"/>
<evidence type="ECO:0000256" key="1">
    <source>
        <dbReference type="SAM" id="MobiDB-lite"/>
    </source>
</evidence>
<accession>A0AAV5QIF9</accession>
<reference evidence="2 3" key="1">
    <citation type="journal article" date="2023" name="Elife">
        <title>Identification of key yeast species and microbe-microbe interactions impacting larval growth of Drosophila in the wild.</title>
        <authorList>
            <person name="Mure A."/>
            <person name="Sugiura Y."/>
            <person name="Maeda R."/>
            <person name="Honda K."/>
            <person name="Sakurai N."/>
            <person name="Takahashi Y."/>
            <person name="Watada M."/>
            <person name="Katoh T."/>
            <person name="Gotoh A."/>
            <person name="Gotoh Y."/>
            <person name="Taniguchi I."/>
            <person name="Nakamura K."/>
            <person name="Hayashi T."/>
            <person name="Katayama T."/>
            <person name="Uemura T."/>
            <person name="Hattori Y."/>
        </authorList>
    </citation>
    <scope>NUCLEOTIDE SEQUENCE [LARGE SCALE GENOMIC DNA]</scope>
    <source>
        <strain evidence="2 3">SC-9</strain>
    </source>
</reference>